<evidence type="ECO:0008006" key="4">
    <source>
        <dbReference type="Google" id="ProtNLM"/>
    </source>
</evidence>
<feature type="chain" id="PRO_5041406985" description="Secreted protein" evidence="1">
    <location>
        <begin position="22"/>
        <end position="74"/>
    </location>
</feature>
<evidence type="ECO:0000256" key="1">
    <source>
        <dbReference type="SAM" id="SignalP"/>
    </source>
</evidence>
<sequence>MLGVFFHRMCSLAVVSILLDASPFPTWPCPCQIVGLAWSDLAWTRLGLAKFPALSAGPTLASAKRIDNQSRQPP</sequence>
<gene>
    <name evidence="2" type="ORF">B0T16DRAFT_22082</name>
</gene>
<proteinExistence type="predicted"/>
<name>A0AA40CY54_9PEZI</name>
<accession>A0AA40CY54</accession>
<dbReference type="AlphaFoldDB" id="A0AA40CY54"/>
<evidence type="ECO:0000313" key="3">
    <source>
        <dbReference type="Proteomes" id="UP001174936"/>
    </source>
</evidence>
<feature type="signal peptide" evidence="1">
    <location>
        <begin position="1"/>
        <end position="21"/>
    </location>
</feature>
<reference evidence="2" key="1">
    <citation type="submission" date="2023-06" db="EMBL/GenBank/DDBJ databases">
        <title>Genome-scale phylogeny and comparative genomics of the fungal order Sordariales.</title>
        <authorList>
            <consortium name="Lawrence Berkeley National Laboratory"/>
            <person name="Hensen N."/>
            <person name="Bonometti L."/>
            <person name="Westerberg I."/>
            <person name="Brannstrom I.O."/>
            <person name="Guillou S."/>
            <person name="Cros-Aarteil S."/>
            <person name="Calhoun S."/>
            <person name="Haridas S."/>
            <person name="Kuo A."/>
            <person name="Mondo S."/>
            <person name="Pangilinan J."/>
            <person name="Riley R."/>
            <person name="Labutti K."/>
            <person name="Andreopoulos B."/>
            <person name="Lipzen A."/>
            <person name="Chen C."/>
            <person name="Yanf M."/>
            <person name="Daum C."/>
            <person name="Ng V."/>
            <person name="Clum A."/>
            <person name="Steindorff A."/>
            <person name="Ohm R."/>
            <person name="Martin F."/>
            <person name="Silar P."/>
            <person name="Natvig D."/>
            <person name="Lalanne C."/>
            <person name="Gautier V."/>
            <person name="Ament-Velasquez S.L."/>
            <person name="Kruys A."/>
            <person name="Hutchinson M.I."/>
            <person name="Powell A.J."/>
            <person name="Barry K."/>
            <person name="Miller A.N."/>
            <person name="Grigoriev I.V."/>
            <person name="Debuchy R."/>
            <person name="Gladieux P."/>
            <person name="Thoren M.H."/>
            <person name="Johannesson H."/>
        </authorList>
    </citation>
    <scope>NUCLEOTIDE SEQUENCE</scope>
    <source>
        <strain evidence="2">SMH2532-1</strain>
    </source>
</reference>
<keyword evidence="3" id="KW-1185">Reference proteome</keyword>
<dbReference type="Proteomes" id="UP001174936">
    <property type="component" value="Unassembled WGS sequence"/>
</dbReference>
<dbReference type="EMBL" id="JAULSV010000001">
    <property type="protein sequence ID" value="KAK0655910.1"/>
    <property type="molecule type" value="Genomic_DNA"/>
</dbReference>
<keyword evidence="1" id="KW-0732">Signal</keyword>
<comment type="caution">
    <text evidence="2">The sequence shown here is derived from an EMBL/GenBank/DDBJ whole genome shotgun (WGS) entry which is preliminary data.</text>
</comment>
<protein>
    <recommendedName>
        <fullName evidence="4">Secreted protein</fullName>
    </recommendedName>
</protein>
<organism evidence="2 3">
    <name type="scientific">Cercophora newfieldiana</name>
    <dbReference type="NCBI Taxonomy" id="92897"/>
    <lineage>
        <taxon>Eukaryota</taxon>
        <taxon>Fungi</taxon>
        <taxon>Dikarya</taxon>
        <taxon>Ascomycota</taxon>
        <taxon>Pezizomycotina</taxon>
        <taxon>Sordariomycetes</taxon>
        <taxon>Sordariomycetidae</taxon>
        <taxon>Sordariales</taxon>
        <taxon>Lasiosphaeriaceae</taxon>
        <taxon>Cercophora</taxon>
    </lineage>
</organism>
<evidence type="ECO:0000313" key="2">
    <source>
        <dbReference type="EMBL" id="KAK0655910.1"/>
    </source>
</evidence>